<dbReference type="InterPro" id="IPR045861">
    <property type="entry name" value="CorA_cytoplasmic_dom"/>
</dbReference>
<dbReference type="PANTHER" id="PTHR46494">
    <property type="entry name" value="CORA FAMILY METAL ION TRANSPORTER (EUROFUNG)"/>
    <property type="match status" value="1"/>
</dbReference>
<dbReference type="Gene3D" id="1.20.58.340">
    <property type="entry name" value="Magnesium transport protein CorA, transmembrane region"/>
    <property type="match status" value="2"/>
</dbReference>
<dbReference type="Pfam" id="PF01544">
    <property type="entry name" value="CorA"/>
    <property type="match status" value="1"/>
</dbReference>
<comment type="similarity">
    <text evidence="2">Belongs to the CorA metal ion transporter (MIT) (TC 1.A.35) family.</text>
</comment>
<dbReference type="InterPro" id="IPR002523">
    <property type="entry name" value="MgTranspt_CorA/ZnTranspt_ZntB"/>
</dbReference>
<accession>A0A1G2QQT8</accession>
<keyword evidence="6 8" id="KW-1133">Transmembrane helix</keyword>
<evidence type="ECO:0000256" key="2">
    <source>
        <dbReference type="ARBA" id="ARBA00009765"/>
    </source>
</evidence>
<dbReference type="GO" id="GO:0015095">
    <property type="term" value="F:magnesium ion transmembrane transporter activity"/>
    <property type="evidence" value="ECO:0007669"/>
    <property type="project" value="TreeGrafter"/>
</dbReference>
<evidence type="ECO:0000256" key="8">
    <source>
        <dbReference type="SAM" id="Phobius"/>
    </source>
</evidence>
<comment type="caution">
    <text evidence="9">The sequence shown here is derived from an EMBL/GenBank/DDBJ whole genome shotgun (WGS) entry which is preliminary data.</text>
</comment>
<evidence type="ECO:0000313" key="9">
    <source>
        <dbReference type="EMBL" id="OHA62342.1"/>
    </source>
</evidence>
<feature type="transmembrane region" description="Helical" evidence="8">
    <location>
        <begin position="251"/>
        <end position="274"/>
    </location>
</feature>
<gene>
    <name evidence="9" type="ORF">A2556_00165</name>
</gene>
<sequence length="311" mass="36278">MLRQIKYKNITWIDIETPTRDEIEELSKQYDIPTLVAHELRVPSARPKADLYDDFIYLVLHFPVSNFFGNNAEHRREIFEVDFILGKEFLITTHYQPVQQLNEFAEVFESNSALSKKKDNEIHAGMLFYYMIDQIYQSLEPGLEYLNDNLKRIEDKIFSGYESETVSVLAKLNRDFLDFKWALKAHRSILASLDLAGRDFYGDKFGYYTKSIIGQYEKVWSMLENQRETFNELRSTNESLLSIKTNETMKVLTVVSFIFLPLTLIGTIFGMSGSDGNMPIIKTENGFFIILTIMATCLIVTFLFVKHKKWL</sequence>
<keyword evidence="7 8" id="KW-0472">Membrane</keyword>
<comment type="subcellular location">
    <subcellularLocation>
        <location evidence="1">Cell membrane</location>
        <topology evidence="1">Multi-pass membrane protein</topology>
    </subcellularLocation>
</comment>
<evidence type="ECO:0000256" key="5">
    <source>
        <dbReference type="ARBA" id="ARBA00022692"/>
    </source>
</evidence>
<dbReference type="CDD" id="cd12822">
    <property type="entry name" value="TmCorA-like"/>
    <property type="match status" value="1"/>
</dbReference>
<evidence type="ECO:0000256" key="3">
    <source>
        <dbReference type="ARBA" id="ARBA00022448"/>
    </source>
</evidence>
<name>A0A1G2QQT8_9BACT</name>
<evidence type="ECO:0000256" key="7">
    <source>
        <dbReference type="ARBA" id="ARBA00023136"/>
    </source>
</evidence>
<reference evidence="9 10" key="1">
    <citation type="journal article" date="2016" name="Nat. Commun.">
        <title>Thousands of microbial genomes shed light on interconnected biogeochemical processes in an aquifer system.</title>
        <authorList>
            <person name="Anantharaman K."/>
            <person name="Brown C.T."/>
            <person name="Hug L.A."/>
            <person name="Sharon I."/>
            <person name="Castelle C.J."/>
            <person name="Probst A.J."/>
            <person name="Thomas B.C."/>
            <person name="Singh A."/>
            <person name="Wilkins M.J."/>
            <person name="Karaoz U."/>
            <person name="Brodie E.L."/>
            <person name="Williams K.H."/>
            <person name="Hubbard S.S."/>
            <person name="Banfield J.F."/>
        </authorList>
    </citation>
    <scope>NUCLEOTIDE SEQUENCE [LARGE SCALE GENOMIC DNA]</scope>
</reference>
<protein>
    <recommendedName>
        <fullName evidence="11">Magnesium transporter CorA</fullName>
    </recommendedName>
</protein>
<evidence type="ECO:0000256" key="1">
    <source>
        <dbReference type="ARBA" id="ARBA00004651"/>
    </source>
</evidence>
<evidence type="ECO:0000256" key="4">
    <source>
        <dbReference type="ARBA" id="ARBA00022475"/>
    </source>
</evidence>
<organism evidence="9 10">
    <name type="scientific">Candidatus Vogelbacteria bacterium RIFOXYD2_FULL_44_9</name>
    <dbReference type="NCBI Taxonomy" id="1802441"/>
    <lineage>
        <taxon>Bacteria</taxon>
        <taxon>Candidatus Vogeliibacteriota</taxon>
    </lineage>
</organism>
<keyword evidence="4" id="KW-1003">Cell membrane</keyword>
<dbReference type="GO" id="GO:0000287">
    <property type="term" value="F:magnesium ion binding"/>
    <property type="evidence" value="ECO:0007669"/>
    <property type="project" value="TreeGrafter"/>
</dbReference>
<dbReference type="Gene3D" id="3.30.460.20">
    <property type="entry name" value="CorA soluble domain-like"/>
    <property type="match status" value="1"/>
</dbReference>
<proteinExistence type="inferred from homology"/>
<dbReference type="EMBL" id="MHTM01000017">
    <property type="protein sequence ID" value="OHA62342.1"/>
    <property type="molecule type" value="Genomic_DNA"/>
</dbReference>
<keyword evidence="5 8" id="KW-0812">Transmembrane</keyword>
<evidence type="ECO:0000256" key="6">
    <source>
        <dbReference type="ARBA" id="ARBA00022989"/>
    </source>
</evidence>
<keyword evidence="3" id="KW-0813">Transport</keyword>
<feature type="transmembrane region" description="Helical" evidence="8">
    <location>
        <begin position="286"/>
        <end position="305"/>
    </location>
</feature>
<dbReference type="AlphaFoldDB" id="A0A1G2QQT8"/>
<dbReference type="SUPFAM" id="SSF143865">
    <property type="entry name" value="CorA soluble domain-like"/>
    <property type="match status" value="1"/>
</dbReference>
<evidence type="ECO:0008006" key="11">
    <source>
        <dbReference type="Google" id="ProtNLM"/>
    </source>
</evidence>
<dbReference type="PANTHER" id="PTHR46494:SF1">
    <property type="entry name" value="CORA FAMILY METAL ION TRANSPORTER (EUROFUNG)"/>
    <property type="match status" value="1"/>
</dbReference>
<dbReference type="GO" id="GO:0050897">
    <property type="term" value="F:cobalt ion binding"/>
    <property type="evidence" value="ECO:0007669"/>
    <property type="project" value="TreeGrafter"/>
</dbReference>
<dbReference type="Proteomes" id="UP000177140">
    <property type="component" value="Unassembled WGS sequence"/>
</dbReference>
<dbReference type="InterPro" id="IPR045863">
    <property type="entry name" value="CorA_TM1_TM2"/>
</dbReference>
<dbReference type="GO" id="GO:0005886">
    <property type="term" value="C:plasma membrane"/>
    <property type="evidence" value="ECO:0007669"/>
    <property type="project" value="UniProtKB-SubCell"/>
</dbReference>
<evidence type="ECO:0000313" key="10">
    <source>
        <dbReference type="Proteomes" id="UP000177140"/>
    </source>
</evidence>
<dbReference type="GO" id="GO:0015087">
    <property type="term" value="F:cobalt ion transmembrane transporter activity"/>
    <property type="evidence" value="ECO:0007669"/>
    <property type="project" value="TreeGrafter"/>
</dbReference>
<dbReference type="SUPFAM" id="SSF144083">
    <property type="entry name" value="Magnesium transport protein CorA, transmembrane region"/>
    <property type="match status" value="1"/>
</dbReference>